<accession>A0A9P6MZR5</accession>
<gene>
    <name evidence="2" type="ORF">BGZ80_005029</name>
</gene>
<evidence type="ECO:0000256" key="1">
    <source>
        <dbReference type="SAM" id="SignalP"/>
    </source>
</evidence>
<organism evidence="2 3">
    <name type="scientific">Entomortierella chlamydospora</name>
    <dbReference type="NCBI Taxonomy" id="101097"/>
    <lineage>
        <taxon>Eukaryota</taxon>
        <taxon>Fungi</taxon>
        <taxon>Fungi incertae sedis</taxon>
        <taxon>Mucoromycota</taxon>
        <taxon>Mortierellomycotina</taxon>
        <taxon>Mortierellomycetes</taxon>
        <taxon>Mortierellales</taxon>
        <taxon>Mortierellaceae</taxon>
        <taxon>Entomortierella</taxon>
    </lineage>
</organism>
<evidence type="ECO:0000313" key="2">
    <source>
        <dbReference type="EMBL" id="KAG0019951.1"/>
    </source>
</evidence>
<dbReference type="AlphaFoldDB" id="A0A9P6MZR5"/>
<proteinExistence type="predicted"/>
<sequence length="204" mass="23598">MIKITLILGCLFSGTLASLEVYSSTFKEPEPPLIVDEFSANFMQHKWNSLNMSHVTSGSIYMSASNNKSRLDNTHDGLIQVSLFDYKNVTKDGYLNKVLLLDDLIRPPQCEVYHLPIPAYPPMYKTMLKDSGAVFAGWTQDDVYGKVETWNFFYSGIPVSVFIDQQKRFVRYDFWFPQDRTFTTTRFFNIQKKIQPKSLFILPC</sequence>
<dbReference type="Proteomes" id="UP000703661">
    <property type="component" value="Unassembled WGS sequence"/>
</dbReference>
<dbReference type="EMBL" id="JAAAID010000250">
    <property type="protein sequence ID" value="KAG0019951.1"/>
    <property type="molecule type" value="Genomic_DNA"/>
</dbReference>
<keyword evidence="1" id="KW-0732">Signal</keyword>
<protein>
    <submittedName>
        <fullName evidence="2">Uncharacterized protein</fullName>
    </submittedName>
</protein>
<evidence type="ECO:0000313" key="3">
    <source>
        <dbReference type="Proteomes" id="UP000703661"/>
    </source>
</evidence>
<name>A0A9P6MZR5_9FUNG</name>
<comment type="caution">
    <text evidence="2">The sequence shown here is derived from an EMBL/GenBank/DDBJ whole genome shotgun (WGS) entry which is preliminary data.</text>
</comment>
<feature type="chain" id="PRO_5040109742" evidence="1">
    <location>
        <begin position="18"/>
        <end position="204"/>
    </location>
</feature>
<keyword evidence="3" id="KW-1185">Reference proteome</keyword>
<reference evidence="2" key="1">
    <citation type="journal article" date="2020" name="Fungal Divers.">
        <title>Resolving the Mortierellaceae phylogeny through synthesis of multi-gene phylogenetics and phylogenomics.</title>
        <authorList>
            <person name="Vandepol N."/>
            <person name="Liber J."/>
            <person name="Desiro A."/>
            <person name="Na H."/>
            <person name="Kennedy M."/>
            <person name="Barry K."/>
            <person name="Grigoriev I.V."/>
            <person name="Miller A.N."/>
            <person name="O'Donnell K."/>
            <person name="Stajich J.E."/>
            <person name="Bonito G."/>
        </authorList>
    </citation>
    <scope>NUCLEOTIDE SEQUENCE</scope>
    <source>
        <strain evidence="2">NRRL 2769</strain>
    </source>
</reference>
<feature type="signal peptide" evidence="1">
    <location>
        <begin position="1"/>
        <end position="17"/>
    </location>
</feature>
<dbReference type="OrthoDB" id="3535343at2759"/>